<sequence>MKNELQELRRSAVVSTFGPGSVVDFRAGGGAVSGIAAGLEEWDRSFPPAGLAHPQLIRETRLQKKLGVKGFRTPPVALERGMEGDPDTRRLVAVRFPKWLQCPSCDMIKPERRWKNDPGKAYRYCPTCTETTHGDSKVFVIPVRFVMACKHGHVDEFPWDWWVGHRPECLVAKRENPDRHPGLVLRSERPGLAGLILSCPKCGARRSMDGVFSKKTWERGPKCHGYRPWLADGDESCGKEQYAVQRGASNLYFAVTESALSIPPWSDTLQEDLGDLWSDLTDLDDLSTLENYIHHGLSNPFVRSKLESILKERELSPGQLAEAIRARLTSYGQLRTDDLRPAEYRQFVTEPGRSRTLDIDFETRRESVATEIVPWISRVVRAVRLREVRAIKGFTRINPPGDPDSPEVARLSKEPLEWLPAIEVRGEGIFLALNEDRLSSWENRPDVMARVSQCETRHQADWKERYGEDGKPPQTISPRYMLCHTLAHALMRQLTLECGYSSASLQERIYAGTGEEQMAGLLIYTATTDSDGTLGGLERQGKSGRIAGILQRAIDAIEWCSSDPLCITDMMGAEKSYSHSVCHSCCLAPETACEAFNSFLDRALLTGDGTNSGLGYFEEMLRRS</sequence>
<dbReference type="InterPro" id="IPR018973">
    <property type="entry name" value="MZB"/>
</dbReference>
<dbReference type="Proteomes" id="UP000065641">
    <property type="component" value="Chromosome"/>
</dbReference>
<dbReference type="AlphaFoldDB" id="A0A0S2KH21"/>
<reference evidence="2 3" key="1">
    <citation type="submission" date="2015-11" db="EMBL/GenBank/DDBJ databases">
        <authorList>
            <person name="Zhang Y."/>
            <person name="Guo Z."/>
        </authorList>
    </citation>
    <scope>NUCLEOTIDE SEQUENCE [LARGE SCALE GENOMIC DNA]</scope>
    <source>
        <strain evidence="2 3">KCTC 32221</strain>
    </source>
</reference>
<dbReference type="OrthoDB" id="9134227at2"/>
<evidence type="ECO:0000259" key="1">
    <source>
        <dbReference type="Pfam" id="PF09369"/>
    </source>
</evidence>
<dbReference type="RefSeq" id="WP_058022992.1">
    <property type="nucleotide sequence ID" value="NZ_CP013189.1"/>
</dbReference>
<name>A0A0S2KH21_9GAMM</name>
<evidence type="ECO:0000313" key="3">
    <source>
        <dbReference type="Proteomes" id="UP000065641"/>
    </source>
</evidence>
<dbReference type="EMBL" id="CP013189">
    <property type="protein sequence ID" value="ALO47617.1"/>
    <property type="molecule type" value="Genomic_DNA"/>
</dbReference>
<dbReference type="InterPro" id="IPR047721">
    <property type="entry name" value="DrmB"/>
</dbReference>
<keyword evidence="3" id="KW-1185">Reference proteome</keyword>
<feature type="domain" description="MrfA-like Zn-binding" evidence="1">
    <location>
        <begin position="486"/>
        <end position="586"/>
    </location>
</feature>
<evidence type="ECO:0000313" key="2">
    <source>
        <dbReference type="EMBL" id="ALO47617.1"/>
    </source>
</evidence>
<dbReference type="NCBIfam" id="NF038324">
    <property type="entry name" value="DrmB_fam"/>
    <property type="match status" value="1"/>
</dbReference>
<organism evidence="2 3">
    <name type="scientific">Pseudohongiella spirulinae</name>
    <dbReference type="NCBI Taxonomy" id="1249552"/>
    <lineage>
        <taxon>Bacteria</taxon>
        <taxon>Pseudomonadati</taxon>
        <taxon>Pseudomonadota</taxon>
        <taxon>Gammaproteobacteria</taxon>
        <taxon>Pseudomonadales</taxon>
        <taxon>Pseudohongiellaceae</taxon>
        <taxon>Pseudohongiella</taxon>
    </lineage>
</organism>
<dbReference type="KEGG" id="pspi:PS2015_2992"/>
<accession>A0A0S2KH21</accession>
<protein>
    <recommendedName>
        <fullName evidence="1">MrfA-like Zn-binding domain-containing protein</fullName>
    </recommendedName>
</protein>
<dbReference type="Pfam" id="PF09369">
    <property type="entry name" value="MZB"/>
    <property type="match status" value="1"/>
</dbReference>
<dbReference type="PATRIC" id="fig|1249552.3.peg.3023"/>
<proteinExistence type="predicted"/>
<dbReference type="STRING" id="1249552.PS2015_2992"/>
<gene>
    <name evidence="2" type="ORF">PS2015_2992</name>
</gene>